<feature type="non-terminal residue" evidence="2">
    <location>
        <position position="1"/>
    </location>
</feature>
<protein>
    <recommendedName>
        <fullName evidence="1">Fibronectin type-III domain-containing protein</fullName>
    </recommendedName>
</protein>
<dbReference type="CDD" id="cd00063">
    <property type="entry name" value="FN3"/>
    <property type="match status" value="1"/>
</dbReference>
<evidence type="ECO:0000259" key="1">
    <source>
        <dbReference type="PROSITE" id="PS50853"/>
    </source>
</evidence>
<name>A0A0B6Z223_9EUPU</name>
<dbReference type="InterPro" id="IPR003961">
    <property type="entry name" value="FN3_dom"/>
</dbReference>
<accession>A0A0B6Z223</accession>
<sequence length="76" mass="8215">SFVQITTGSSLPAGVNPPQITGISPTSVLVKWIQPLQPNGQIEIYVIQFPVPRIEVKNTTVLSCVVDSLTAFTQYS</sequence>
<dbReference type="InterPro" id="IPR036116">
    <property type="entry name" value="FN3_sf"/>
</dbReference>
<dbReference type="InterPro" id="IPR013783">
    <property type="entry name" value="Ig-like_fold"/>
</dbReference>
<proteinExistence type="predicted"/>
<dbReference type="Gene3D" id="2.60.40.10">
    <property type="entry name" value="Immunoglobulins"/>
    <property type="match status" value="1"/>
</dbReference>
<dbReference type="PROSITE" id="PS50853">
    <property type="entry name" value="FN3"/>
    <property type="match status" value="1"/>
</dbReference>
<feature type="non-terminal residue" evidence="2">
    <location>
        <position position="76"/>
    </location>
</feature>
<reference evidence="2" key="1">
    <citation type="submission" date="2014-12" db="EMBL/GenBank/DDBJ databases">
        <title>Insight into the proteome of Arion vulgaris.</title>
        <authorList>
            <person name="Aradska J."/>
            <person name="Bulat T."/>
            <person name="Smidak R."/>
            <person name="Sarate P."/>
            <person name="Gangsoo J."/>
            <person name="Sialana F."/>
            <person name="Bilban M."/>
            <person name="Lubec G."/>
        </authorList>
    </citation>
    <scope>NUCLEOTIDE SEQUENCE</scope>
    <source>
        <tissue evidence="2">Skin</tissue>
    </source>
</reference>
<dbReference type="EMBL" id="HACG01015106">
    <property type="protein sequence ID" value="CEK61971.1"/>
    <property type="molecule type" value="Transcribed_RNA"/>
</dbReference>
<gene>
    <name evidence="2" type="primary">ORF43811</name>
</gene>
<dbReference type="Pfam" id="PF00041">
    <property type="entry name" value="fn3"/>
    <property type="match status" value="1"/>
</dbReference>
<dbReference type="SUPFAM" id="SSF49265">
    <property type="entry name" value="Fibronectin type III"/>
    <property type="match status" value="1"/>
</dbReference>
<dbReference type="AlphaFoldDB" id="A0A0B6Z223"/>
<feature type="domain" description="Fibronectin type-III" evidence="1">
    <location>
        <begin position="14"/>
        <end position="76"/>
    </location>
</feature>
<organism evidence="2">
    <name type="scientific">Arion vulgaris</name>
    <dbReference type="NCBI Taxonomy" id="1028688"/>
    <lineage>
        <taxon>Eukaryota</taxon>
        <taxon>Metazoa</taxon>
        <taxon>Spiralia</taxon>
        <taxon>Lophotrochozoa</taxon>
        <taxon>Mollusca</taxon>
        <taxon>Gastropoda</taxon>
        <taxon>Heterobranchia</taxon>
        <taxon>Euthyneura</taxon>
        <taxon>Panpulmonata</taxon>
        <taxon>Eupulmonata</taxon>
        <taxon>Stylommatophora</taxon>
        <taxon>Helicina</taxon>
        <taxon>Arionoidea</taxon>
        <taxon>Arionidae</taxon>
        <taxon>Arion</taxon>
    </lineage>
</organism>
<evidence type="ECO:0000313" key="2">
    <source>
        <dbReference type="EMBL" id="CEK61971.1"/>
    </source>
</evidence>